<organism evidence="1 2">
    <name type="scientific">Fragilariopsis cylindrus CCMP1102</name>
    <dbReference type="NCBI Taxonomy" id="635003"/>
    <lineage>
        <taxon>Eukaryota</taxon>
        <taxon>Sar</taxon>
        <taxon>Stramenopiles</taxon>
        <taxon>Ochrophyta</taxon>
        <taxon>Bacillariophyta</taxon>
        <taxon>Bacillariophyceae</taxon>
        <taxon>Bacillariophycidae</taxon>
        <taxon>Bacillariales</taxon>
        <taxon>Bacillariaceae</taxon>
        <taxon>Fragilariopsis</taxon>
    </lineage>
</organism>
<protein>
    <submittedName>
        <fullName evidence="1">Uncharacterized protein</fullName>
    </submittedName>
</protein>
<accession>A0A1E7ES59</accession>
<name>A0A1E7ES59_9STRA</name>
<dbReference type="InParanoid" id="A0A1E7ES59"/>
<proteinExistence type="predicted"/>
<reference evidence="1 2" key="1">
    <citation type="submission" date="2016-09" db="EMBL/GenBank/DDBJ databases">
        <title>Extensive genetic diversity and differential bi-allelic expression allows diatom success in the polar Southern Ocean.</title>
        <authorList>
            <consortium name="DOE Joint Genome Institute"/>
            <person name="Mock T."/>
            <person name="Otillar R.P."/>
            <person name="Strauss J."/>
            <person name="Dupont C."/>
            <person name="Frickenhaus S."/>
            <person name="Maumus F."/>
            <person name="Mcmullan M."/>
            <person name="Sanges R."/>
            <person name="Schmutz J."/>
            <person name="Toseland A."/>
            <person name="Valas R."/>
            <person name="Veluchamy A."/>
            <person name="Ward B.J."/>
            <person name="Allen A."/>
            <person name="Barry K."/>
            <person name="Falciatore A."/>
            <person name="Ferrante M."/>
            <person name="Fortunato A.E."/>
            <person name="Gloeckner G."/>
            <person name="Gruber A."/>
            <person name="Hipkin R."/>
            <person name="Janech M."/>
            <person name="Kroth P."/>
            <person name="Leese F."/>
            <person name="Lindquist E."/>
            <person name="Lyon B.R."/>
            <person name="Martin J."/>
            <person name="Mayer C."/>
            <person name="Parker M."/>
            <person name="Quesneville H."/>
            <person name="Raymond J."/>
            <person name="Uhlig C."/>
            <person name="Valentin K.U."/>
            <person name="Worden A.Z."/>
            <person name="Armbrust E.V."/>
            <person name="Bowler C."/>
            <person name="Green B."/>
            <person name="Moulton V."/>
            <person name="Van Oosterhout C."/>
            <person name="Grigoriev I."/>
        </authorList>
    </citation>
    <scope>NUCLEOTIDE SEQUENCE [LARGE SCALE GENOMIC DNA]</scope>
    <source>
        <strain evidence="1 2">CCMP1102</strain>
    </source>
</reference>
<gene>
    <name evidence="1" type="ORF">FRACYDRAFT_249585</name>
</gene>
<evidence type="ECO:0000313" key="2">
    <source>
        <dbReference type="Proteomes" id="UP000095751"/>
    </source>
</evidence>
<dbReference type="AlphaFoldDB" id="A0A1E7ES59"/>
<sequence>MTRRTEAQTTCNSELGYYFPLLAVSDIRFNKLPPIANDNECPCDDYVNGCHKGVYPMLPTHCPFEDMANHRSIIQKDLEGIASAICGEYPGFHQQTFLESMFRKGIELYDNMKAFRSHDDFVGKQVRIADINTWTCHAVAAVNFMLK</sequence>
<dbReference type="Proteomes" id="UP000095751">
    <property type="component" value="Unassembled WGS sequence"/>
</dbReference>
<dbReference type="KEGG" id="fcy:FRACYDRAFT_249585"/>
<dbReference type="EMBL" id="KV784379">
    <property type="protein sequence ID" value="OEU08685.1"/>
    <property type="molecule type" value="Genomic_DNA"/>
</dbReference>
<evidence type="ECO:0000313" key="1">
    <source>
        <dbReference type="EMBL" id="OEU08685.1"/>
    </source>
</evidence>
<keyword evidence="2" id="KW-1185">Reference proteome</keyword>